<gene>
    <name evidence="8" type="ORF">PG996_011419</name>
</gene>
<evidence type="ECO:0000313" key="9">
    <source>
        <dbReference type="Proteomes" id="UP001446871"/>
    </source>
</evidence>
<accession>A0ABR1UF02</accession>
<feature type="domain" description="YjeF N-terminal" evidence="6">
    <location>
        <begin position="497"/>
        <end position="747"/>
    </location>
</feature>
<comment type="subcellular location">
    <subcellularLocation>
        <location evidence="1">Cytoplasm</location>
        <location evidence="1">P-body</location>
    </subcellularLocation>
</comment>
<dbReference type="PANTHER" id="PTHR13612">
    <property type="entry name" value="ENHANCER OF MRNA-DECAPPING PROTEIN 3"/>
    <property type="match status" value="1"/>
</dbReference>
<dbReference type="PANTHER" id="PTHR13612:SF0">
    <property type="entry name" value="ENHANCER OF MRNA-DECAPPING PROTEIN 3"/>
    <property type="match status" value="1"/>
</dbReference>
<dbReference type="InterPro" id="IPR025762">
    <property type="entry name" value="DFDF"/>
</dbReference>
<feature type="region of interest" description="Disordered" evidence="5">
    <location>
        <begin position="273"/>
        <end position="292"/>
    </location>
</feature>
<keyword evidence="4" id="KW-0963">Cytoplasm</keyword>
<feature type="region of interest" description="Disordered" evidence="5">
    <location>
        <begin position="330"/>
        <end position="444"/>
    </location>
</feature>
<sequence length="776" mass="84966">MAEQFLGMRMTVILNEPKDFTLVGTIYSIVPNQLLALHQVHILTTGQHVPTLNLNPATIKDIRETPHRSYTEQPPPNAAPADVAATPAPPKPSNASFQDPAIINIGRRPTITRLDDNRNSQPPNISEKRDPPPIISPRPARSSGPSPARSSYTAIHETTPLARELNKLTIDANTSNASMGKSPAIGDDLDQNDTTEDDEALNMATPTAPQTVDAQANAKTKKSRQRQRRGGRNGKSKNDGDATPTSSAKPTEQGAGWRQTPILQSTKSFQPFASLKKSQKGRQPPNADNGWASEDVTDVQEAGDFDFEGSLAKFDKQTIFDEMRQQDKVDDAERLVSHNRLPRPKHGTAGGKNFHPTENVLDVPSTTPKLKETPDDFWKSEADDATVNGGGEKQMSGREGSGRNSRMRGESRMSNSRQSQSRKASTSAIQGMGGPSRGNSNVRHPADNLAYQMHFRTSSGMRRSANTEKQPILTMSGEGFYAMPLNRRIETVTHLQMLNLENIAHNEIGLSEDLMAENAGRSVAEVALTALGDPAIKLRNATASPPNTPTIVVLAGNNKSGIRAISAARHLRNRGINVLVCVVGIEREKELIEEFRRQIRLFRNFGGAVCSKAQLFENLSKNSTSLAASSQVSVTLIIDALLGLSITFEELRPSDQATTYELMEWANRNEAFILAIDIPSGVDPTKGTVNVIDGAKLYVHPRYVVALGAPKQGLLKAVEIGQDDGDLMVDEWKFYLADIGLGASIWRKAATRLRRGIDFDDKWVLEMKYRTLEDMD</sequence>
<dbReference type="InterPro" id="IPR019050">
    <property type="entry name" value="FDF_dom"/>
</dbReference>
<dbReference type="Proteomes" id="UP001446871">
    <property type="component" value="Unassembled WGS sequence"/>
</dbReference>
<dbReference type="PROSITE" id="PS51512">
    <property type="entry name" value="DFDF"/>
    <property type="match status" value="1"/>
</dbReference>
<comment type="caution">
    <text evidence="8">The sequence shown here is derived from an EMBL/GenBank/DDBJ whole genome shotgun (WGS) entry which is preliminary data.</text>
</comment>
<evidence type="ECO:0000256" key="2">
    <source>
        <dbReference type="ARBA" id="ARBA00006610"/>
    </source>
</evidence>
<evidence type="ECO:0000313" key="8">
    <source>
        <dbReference type="EMBL" id="KAK8057482.1"/>
    </source>
</evidence>
<proteinExistence type="inferred from homology"/>
<evidence type="ECO:0000256" key="1">
    <source>
        <dbReference type="ARBA" id="ARBA00004201"/>
    </source>
</evidence>
<feature type="compositionally biased region" description="Low complexity" evidence="5">
    <location>
        <begin position="412"/>
        <end position="422"/>
    </location>
</feature>
<feature type="compositionally biased region" description="Basic residues" evidence="5">
    <location>
        <begin position="219"/>
        <end position="235"/>
    </location>
</feature>
<feature type="compositionally biased region" description="Low complexity" evidence="5">
    <location>
        <begin position="137"/>
        <end position="151"/>
    </location>
</feature>
<dbReference type="InterPro" id="IPR004443">
    <property type="entry name" value="YjeF_N_dom"/>
</dbReference>
<reference evidence="8 9" key="1">
    <citation type="submission" date="2023-01" db="EMBL/GenBank/DDBJ databases">
        <title>Analysis of 21 Apiospora genomes using comparative genomics revels a genus with tremendous synthesis potential of carbohydrate active enzymes and secondary metabolites.</title>
        <authorList>
            <person name="Sorensen T."/>
        </authorList>
    </citation>
    <scope>NUCLEOTIDE SEQUENCE [LARGE SCALE GENOMIC DNA]</scope>
    <source>
        <strain evidence="8 9">CBS 83171</strain>
    </source>
</reference>
<dbReference type="SUPFAM" id="SSF64153">
    <property type="entry name" value="YjeF N-terminal domain-like"/>
    <property type="match status" value="1"/>
</dbReference>
<dbReference type="EMBL" id="JAQQWM010000007">
    <property type="protein sequence ID" value="KAK8057482.1"/>
    <property type="molecule type" value="Genomic_DNA"/>
</dbReference>
<dbReference type="Pfam" id="PF03853">
    <property type="entry name" value="YjeF_N"/>
    <property type="match status" value="1"/>
</dbReference>
<dbReference type="PROSITE" id="PS51385">
    <property type="entry name" value="YJEF_N"/>
    <property type="match status" value="1"/>
</dbReference>
<evidence type="ECO:0000256" key="4">
    <source>
        <dbReference type="ARBA" id="ARBA00022490"/>
    </source>
</evidence>
<evidence type="ECO:0000256" key="3">
    <source>
        <dbReference type="ARBA" id="ARBA00015797"/>
    </source>
</evidence>
<feature type="compositionally biased region" description="Basic and acidic residues" evidence="5">
    <location>
        <begin position="369"/>
        <end position="382"/>
    </location>
</feature>
<evidence type="ECO:0000259" key="7">
    <source>
        <dbReference type="PROSITE" id="PS51512"/>
    </source>
</evidence>
<evidence type="ECO:0000256" key="5">
    <source>
        <dbReference type="SAM" id="MobiDB-lite"/>
    </source>
</evidence>
<protein>
    <recommendedName>
        <fullName evidence="3">Enhancer of mRNA-decapping protein 3</fullName>
    </recommendedName>
</protein>
<keyword evidence="9" id="KW-1185">Reference proteome</keyword>
<comment type="similarity">
    <text evidence="2">Belongs to the EDC3 family.</text>
</comment>
<feature type="domain" description="DFDF" evidence="7">
    <location>
        <begin position="293"/>
        <end position="329"/>
    </location>
</feature>
<organism evidence="8 9">
    <name type="scientific">Apiospora saccharicola</name>
    <dbReference type="NCBI Taxonomy" id="335842"/>
    <lineage>
        <taxon>Eukaryota</taxon>
        <taxon>Fungi</taxon>
        <taxon>Dikarya</taxon>
        <taxon>Ascomycota</taxon>
        <taxon>Pezizomycotina</taxon>
        <taxon>Sordariomycetes</taxon>
        <taxon>Xylariomycetidae</taxon>
        <taxon>Amphisphaeriales</taxon>
        <taxon>Apiosporaceae</taxon>
        <taxon>Apiospora</taxon>
    </lineage>
</organism>
<dbReference type="Pfam" id="PF09532">
    <property type="entry name" value="FDF"/>
    <property type="match status" value="1"/>
</dbReference>
<feature type="compositionally biased region" description="Acidic residues" evidence="5">
    <location>
        <begin position="187"/>
        <end position="200"/>
    </location>
</feature>
<dbReference type="SMART" id="SM01199">
    <property type="entry name" value="FDF"/>
    <property type="match status" value="1"/>
</dbReference>
<dbReference type="InterPro" id="IPR036652">
    <property type="entry name" value="YjeF_N_dom_sf"/>
</dbReference>
<dbReference type="Gene3D" id="3.40.50.10260">
    <property type="entry name" value="YjeF N-terminal domain"/>
    <property type="match status" value="1"/>
</dbReference>
<feature type="compositionally biased region" description="Polar residues" evidence="5">
    <location>
        <begin position="204"/>
        <end position="218"/>
    </location>
</feature>
<feature type="region of interest" description="Disordered" evidence="5">
    <location>
        <begin position="67"/>
        <end position="152"/>
    </location>
</feature>
<feature type="region of interest" description="Disordered" evidence="5">
    <location>
        <begin position="174"/>
        <end position="257"/>
    </location>
</feature>
<name>A0ABR1UF02_9PEZI</name>
<evidence type="ECO:0000259" key="6">
    <source>
        <dbReference type="PROSITE" id="PS51385"/>
    </source>
</evidence>